<dbReference type="CDD" id="cd03801">
    <property type="entry name" value="GT4_PimA-like"/>
    <property type="match status" value="1"/>
</dbReference>
<keyword evidence="3" id="KW-1185">Reference proteome</keyword>
<sequence>MSSDLTILQGPSVVEDVLDFVDVPREKLVVAPTGVDDMQQLLKKSRNEVRRYWNTPFSSRVFVTVGSLDRNKNQSAIIEAFSRLSDESAYLWIVGTGVMAADWEHYSAELGVAERVRFMGNRNDLADIYTAADVYVHAAWYDNFPNVYLEAMVCGLPLIGPRGEFPDVISPLDGIIEEKVHGVSYSLRQRDGLEGAMKYMLDRPEEELTEMGRRARVLALDAFSWEKYQSQLLQAVSMRNAEVIYES</sequence>
<dbReference type="InterPro" id="IPR050194">
    <property type="entry name" value="Glycosyltransferase_grp1"/>
</dbReference>
<evidence type="ECO:0000259" key="1">
    <source>
        <dbReference type="Pfam" id="PF00534"/>
    </source>
</evidence>
<organism evidence="2 3">
    <name type="scientific">Geoalkalibacter subterraneus</name>
    <dbReference type="NCBI Taxonomy" id="483547"/>
    <lineage>
        <taxon>Bacteria</taxon>
        <taxon>Pseudomonadati</taxon>
        <taxon>Thermodesulfobacteriota</taxon>
        <taxon>Desulfuromonadia</taxon>
        <taxon>Desulfuromonadales</taxon>
        <taxon>Geoalkalibacteraceae</taxon>
        <taxon>Geoalkalibacter</taxon>
    </lineage>
</organism>
<reference evidence="2 3" key="1">
    <citation type="journal article" date="2015" name="Genome Announc.">
        <title>Genomes of Geoalkalibacter ferrihydriticus Z-0531T and Geoalkalibacter subterraneus Red1T, Two Haloalkaliphilic Metal-Reducing Deltaproteobacteria.</title>
        <authorList>
            <person name="Badalamenti J.P."/>
            <person name="Krajmalnik-Brown R."/>
            <person name="Torres C.I."/>
            <person name="Bond D.R."/>
        </authorList>
    </citation>
    <scope>NUCLEOTIDE SEQUENCE [LARGE SCALE GENOMIC DNA]</scope>
    <source>
        <strain evidence="2 3">Red1</strain>
    </source>
</reference>
<dbReference type="Gene3D" id="3.40.50.2000">
    <property type="entry name" value="Glycogen Phosphorylase B"/>
    <property type="match status" value="2"/>
</dbReference>
<protein>
    <recommendedName>
        <fullName evidence="1">Glycosyl transferase family 1 domain-containing protein</fullName>
    </recommendedName>
</protein>
<accession>A0A0B5FSC3</accession>
<dbReference type="STRING" id="483547.GSUB_08050"/>
<dbReference type="InterPro" id="IPR001296">
    <property type="entry name" value="Glyco_trans_1"/>
</dbReference>
<dbReference type="HOGENOM" id="CLU_1123291_0_0_7"/>
<dbReference type="Pfam" id="PF00534">
    <property type="entry name" value="Glycos_transf_1"/>
    <property type="match status" value="1"/>
</dbReference>
<dbReference type="KEGG" id="gsb:GSUB_08050"/>
<evidence type="ECO:0000313" key="2">
    <source>
        <dbReference type="EMBL" id="AJF06506.1"/>
    </source>
</evidence>
<dbReference type="AlphaFoldDB" id="A0A0B5FSC3"/>
<name>A0A0B5FSC3_9BACT</name>
<dbReference type="PANTHER" id="PTHR45947">
    <property type="entry name" value="SULFOQUINOVOSYL TRANSFERASE SQD2"/>
    <property type="match status" value="1"/>
</dbReference>
<feature type="domain" description="Glycosyl transferase family 1" evidence="1">
    <location>
        <begin position="49"/>
        <end position="216"/>
    </location>
</feature>
<evidence type="ECO:0000313" key="3">
    <source>
        <dbReference type="Proteomes" id="UP000035036"/>
    </source>
</evidence>
<dbReference type="PANTHER" id="PTHR45947:SF3">
    <property type="entry name" value="SULFOQUINOVOSYL TRANSFERASE SQD2"/>
    <property type="match status" value="1"/>
</dbReference>
<dbReference type="GO" id="GO:0016757">
    <property type="term" value="F:glycosyltransferase activity"/>
    <property type="evidence" value="ECO:0007669"/>
    <property type="project" value="TreeGrafter"/>
</dbReference>
<proteinExistence type="predicted"/>
<dbReference type="EMBL" id="CP010311">
    <property type="protein sequence ID" value="AJF06506.1"/>
    <property type="molecule type" value="Genomic_DNA"/>
</dbReference>
<dbReference type="SUPFAM" id="SSF53756">
    <property type="entry name" value="UDP-Glycosyltransferase/glycogen phosphorylase"/>
    <property type="match status" value="1"/>
</dbReference>
<gene>
    <name evidence="2" type="ORF">GSUB_08050</name>
</gene>
<dbReference type="Proteomes" id="UP000035036">
    <property type="component" value="Chromosome"/>
</dbReference>